<evidence type="ECO:0000313" key="1">
    <source>
        <dbReference type="EMBL" id="SNV24962.1"/>
    </source>
</evidence>
<dbReference type="Proteomes" id="UP000242637">
    <property type="component" value="Chromosome 1"/>
</dbReference>
<sequence length="338" mass="37173">MSSLSAGTGRSLPVTGAYRMDEGVCVRELSMRLCLVLRSYGGENDKERPSYFSKDVVVASFVRAAAFARDAGVDVEVVFANDGPIPQPRLAVMERHGRVMFTDGGPVGLLGSYRFALDLPDRLALSDGDVIAFIEDDYLLTQDAFVVLARAAEELPKVSSFALTGKRPPVATDAAARARYAMPRGWKAQPDEQVGEDLWVNVMSTTSTFAARVGVLRADRDIHELAMRPFRNRFLDHELCLISQGVVPYHGREFVFGLGKDFVPGIRGVVRAAVLLPFRFLMNARARKQQTPHYLFAVVPDRAAHLEVGEVPGSQDWAAEAQAVKDWGIEHEALPVSR</sequence>
<name>A0A239VS52_9MICO</name>
<proteinExistence type="predicted"/>
<dbReference type="EMBL" id="LT906453">
    <property type="protein sequence ID" value="SNV24962.1"/>
    <property type="molecule type" value="Genomic_DNA"/>
</dbReference>
<accession>A0A239VS52</accession>
<gene>
    <name evidence="1" type="ORF">SAMEA4475696_02154</name>
</gene>
<dbReference type="AlphaFoldDB" id="A0A239VS52"/>
<dbReference type="STRING" id="1121387.GCA_000429885_00522"/>
<reference evidence="1 2" key="1">
    <citation type="submission" date="2017-06" db="EMBL/GenBank/DDBJ databases">
        <authorList>
            <consortium name="Pathogen Informatics"/>
        </authorList>
    </citation>
    <scope>NUCLEOTIDE SEQUENCE [LARGE SCALE GENOMIC DNA]</scope>
    <source>
        <strain evidence="1 2">NCTC13039</strain>
    </source>
</reference>
<evidence type="ECO:0000313" key="2">
    <source>
        <dbReference type="Proteomes" id="UP000242637"/>
    </source>
</evidence>
<organism evidence="1 2">
    <name type="scientific">Dermatophilus congolensis</name>
    <dbReference type="NCBI Taxonomy" id="1863"/>
    <lineage>
        <taxon>Bacteria</taxon>
        <taxon>Bacillati</taxon>
        <taxon>Actinomycetota</taxon>
        <taxon>Actinomycetes</taxon>
        <taxon>Micrococcales</taxon>
        <taxon>Dermatophilaceae</taxon>
        <taxon>Dermatophilus</taxon>
    </lineage>
</organism>
<dbReference type="KEGG" id="dco:SAMEA4475696_2154"/>
<keyword evidence="2" id="KW-1185">Reference proteome</keyword>
<protein>
    <submittedName>
        <fullName evidence="1">Uncharacterized protein</fullName>
    </submittedName>
</protein>